<gene>
    <name evidence="1" type="ORF">AW736_26345</name>
</gene>
<comment type="caution">
    <text evidence="1">The sequence shown here is derived from an EMBL/GenBank/DDBJ whole genome shotgun (WGS) entry which is preliminary data.</text>
</comment>
<organism evidence="1 2">
    <name type="scientific">Termitidicoccus mucosus</name>
    <dbReference type="NCBI Taxonomy" id="1184151"/>
    <lineage>
        <taxon>Bacteria</taxon>
        <taxon>Pseudomonadati</taxon>
        <taxon>Verrucomicrobiota</taxon>
        <taxon>Opitutia</taxon>
        <taxon>Opitutales</taxon>
        <taxon>Opitutaceae</taxon>
        <taxon>Termitidicoccus</taxon>
    </lineage>
</organism>
<proteinExistence type="predicted"/>
<reference evidence="1 2" key="1">
    <citation type="submission" date="2016-01" db="EMBL/GenBank/DDBJ databases">
        <title>High potential of lignocellulose degradation of a new Verrucomicrobia species.</title>
        <authorList>
            <person name="Wang Y."/>
            <person name="Shi Y."/>
            <person name="Qiu Z."/>
            <person name="Liu S."/>
            <person name="Yang H."/>
        </authorList>
    </citation>
    <scope>NUCLEOTIDE SEQUENCE [LARGE SCALE GENOMIC DNA]</scope>
    <source>
        <strain evidence="1 2">TSB47</strain>
    </source>
</reference>
<dbReference type="EMBL" id="LRRQ01000003">
    <property type="protein sequence ID" value="OAM91903.1"/>
    <property type="molecule type" value="Genomic_DNA"/>
</dbReference>
<evidence type="ECO:0000313" key="1">
    <source>
        <dbReference type="EMBL" id="OAM91903.1"/>
    </source>
</evidence>
<evidence type="ECO:0000313" key="2">
    <source>
        <dbReference type="Proteomes" id="UP000078486"/>
    </source>
</evidence>
<protein>
    <submittedName>
        <fullName evidence="1">Uncharacterized protein</fullName>
    </submittedName>
</protein>
<dbReference type="AlphaFoldDB" id="A0A178IPV4"/>
<dbReference type="STRING" id="1184151.AW736_26345"/>
<sequence length="167" mass="18973">MRLTEEQKEQRAAFMSRLPPGRCLHTAQAAIDWCDWTVAETKKALVKAEEYLAVYRPDAKLSPLRVVLRPTRRPAMEMLHLEVLLNTEWATSVTFLCSGGYHVGKDYRHSRDHAMHVPDMSEALHLAGIIVRKLGIKKIEVGYSLDKLNIGKRDKLRAGLIARLTSQ</sequence>
<keyword evidence="2" id="KW-1185">Reference proteome</keyword>
<name>A0A178IPV4_9BACT</name>
<accession>A0A178IPV4</accession>
<dbReference type="Proteomes" id="UP000078486">
    <property type="component" value="Unassembled WGS sequence"/>
</dbReference>
<dbReference type="RefSeq" id="WP_068773269.1">
    <property type="nucleotide sequence ID" value="NZ_KV441849.1"/>
</dbReference>